<sequence length="124" mass="12871">MLLADDAKLLSEVGFLAAGAGDSARAETIFSALRRLRPGRAYPVIGLAVTWLNAGRAPDAVRLLESAVLADPAERPLLDAWRGFALQLAGRSQESARLLEAVALGGGDGARLARALLGLPQEGA</sequence>
<dbReference type="EMBL" id="CP154792">
    <property type="protein sequence ID" value="XAN15768.1"/>
    <property type="molecule type" value="Genomic_DNA"/>
</dbReference>
<evidence type="ECO:0000313" key="1">
    <source>
        <dbReference type="EMBL" id="XAN15768.1"/>
    </source>
</evidence>
<dbReference type="RefSeq" id="WP_232482047.1">
    <property type="nucleotide sequence ID" value="NZ_CADIJN010000014.1"/>
</dbReference>
<dbReference type="InterPro" id="IPR011990">
    <property type="entry name" value="TPR-like_helical_dom_sf"/>
</dbReference>
<reference evidence="1 2" key="1">
    <citation type="submission" date="2024-05" db="EMBL/GenBank/DDBJ databases">
        <title>Achromobacter denitrificans. BP1, complete genome.</title>
        <authorList>
            <person name="Zhang B."/>
        </authorList>
    </citation>
    <scope>NUCLEOTIDE SEQUENCE [LARGE SCALE GENOMIC DNA]</scope>
    <source>
        <strain evidence="1 2">BP1</strain>
    </source>
</reference>
<dbReference type="Pfam" id="PF14559">
    <property type="entry name" value="TPR_19"/>
    <property type="match status" value="1"/>
</dbReference>
<dbReference type="GeneID" id="92842589"/>
<dbReference type="Gene3D" id="1.25.40.10">
    <property type="entry name" value="Tetratricopeptide repeat domain"/>
    <property type="match status" value="1"/>
</dbReference>
<dbReference type="Proteomes" id="UP001446337">
    <property type="component" value="Chromosome"/>
</dbReference>
<name>A0ABZ3G176_ACHDE</name>
<gene>
    <name evidence="1" type="ORF">AAIK43_30995</name>
</gene>
<protein>
    <submittedName>
        <fullName evidence="1">Tetratricopeptide repeat protein</fullName>
    </submittedName>
</protein>
<proteinExistence type="predicted"/>
<accession>A0ABZ3G176</accession>
<organism evidence="1 2">
    <name type="scientific">Achromobacter denitrificans</name>
    <name type="common">Alcaligenes denitrificans</name>
    <dbReference type="NCBI Taxonomy" id="32002"/>
    <lineage>
        <taxon>Bacteria</taxon>
        <taxon>Pseudomonadati</taxon>
        <taxon>Pseudomonadota</taxon>
        <taxon>Betaproteobacteria</taxon>
        <taxon>Burkholderiales</taxon>
        <taxon>Alcaligenaceae</taxon>
        <taxon>Achromobacter</taxon>
    </lineage>
</organism>
<keyword evidence="2" id="KW-1185">Reference proteome</keyword>
<dbReference type="SUPFAM" id="SSF48452">
    <property type="entry name" value="TPR-like"/>
    <property type="match status" value="1"/>
</dbReference>
<evidence type="ECO:0000313" key="2">
    <source>
        <dbReference type="Proteomes" id="UP001446337"/>
    </source>
</evidence>